<name>A0ABS1DJJ1_9PROT</name>
<evidence type="ECO:0000259" key="11">
    <source>
        <dbReference type="Pfam" id="PF16998"/>
    </source>
</evidence>
<evidence type="ECO:0000256" key="5">
    <source>
        <dbReference type="ARBA" id="ARBA00023136"/>
    </source>
</evidence>
<feature type="region of interest" description="Disordered" evidence="8">
    <location>
        <begin position="78"/>
        <end position="115"/>
    </location>
</feature>
<evidence type="ECO:0000256" key="8">
    <source>
        <dbReference type="SAM" id="MobiDB-lite"/>
    </source>
</evidence>
<evidence type="ECO:0000256" key="3">
    <source>
        <dbReference type="ARBA" id="ARBA00015281"/>
    </source>
</evidence>
<comment type="subcellular location">
    <subcellularLocation>
        <location evidence="1">Cell outer membrane</location>
        <topology evidence="1">Lipid-anchor</topology>
    </subcellularLocation>
</comment>
<feature type="domain" description="Glycine zipper 2TM" evidence="10">
    <location>
        <begin position="32"/>
        <end position="73"/>
    </location>
</feature>
<organism evidence="12 13">
    <name type="scientific">Rhodovibrio sodomensis</name>
    <dbReference type="NCBI Taxonomy" id="1088"/>
    <lineage>
        <taxon>Bacteria</taxon>
        <taxon>Pseudomonadati</taxon>
        <taxon>Pseudomonadota</taxon>
        <taxon>Alphaproteobacteria</taxon>
        <taxon>Rhodospirillales</taxon>
        <taxon>Rhodovibrionaceae</taxon>
        <taxon>Rhodovibrio</taxon>
    </lineage>
</organism>
<dbReference type="PROSITE" id="PS51257">
    <property type="entry name" value="PROKAR_LIPOPROTEIN"/>
    <property type="match status" value="1"/>
</dbReference>
<dbReference type="InterPro" id="IPR032635">
    <property type="entry name" value="Anti_2"/>
</dbReference>
<feature type="chain" id="PRO_5046740466" description="17 kDa surface antigen" evidence="9">
    <location>
        <begin position="23"/>
        <end position="161"/>
    </location>
</feature>
<dbReference type="Pfam" id="PF05433">
    <property type="entry name" value="Rick_17kDa_Anti"/>
    <property type="match status" value="1"/>
</dbReference>
<proteinExistence type="inferred from homology"/>
<dbReference type="InterPro" id="IPR016364">
    <property type="entry name" value="Surface_antigen_Rickettsia"/>
</dbReference>
<feature type="compositionally biased region" description="Polar residues" evidence="8">
    <location>
        <begin position="94"/>
        <end position="105"/>
    </location>
</feature>
<dbReference type="PANTHER" id="PTHR35603:SF2">
    <property type="entry name" value="OUTER MEMBRANE LIPOPROTEIN"/>
    <property type="match status" value="1"/>
</dbReference>
<accession>A0ABS1DJJ1</accession>
<reference evidence="12 13" key="1">
    <citation type="journal article" date="2020" name="Microorganisms">
        <title>Osmotic Adaptation and Compatible Solute Biosynthesis of Phototrophic Bacteria as Revealed from Genome Analyses.</title>
        <authorList>
            <person name="Imhoff J.F."/>
            <person name="Rahn T."/>
            <person name="Kunzel S."/>
            <person name="Keller A."/>
            <person name="Neulinger S.C."/>
        </authorList>
    </citation>
    <scope>NUCLEOTIDE SEQUENCE [LARGE SCALE GENOMIC DNA]</scope>
    <source>
        <strain evidence="12 13">DSM 9895</strain>
    </source>
</reference>
<evidence type="ECO:0000313" key="13">
    <source>
        <dbReference type="Proteomes" id="UP001296873"/>
    </source>
</evidence>
<evidence type="ECO:0000259" key="10">
    <source>
        <dbReference type="Pfam" id="PF05433"/>
    </source>
</evidence>
<evidence type="ECO:0000256" key="1">
    <source>
        <dbReference type="ARBA" id="ARBA00004459"/>
    </source>
</evidence>
<protein>
    <recommendedName>
        <fullName evidence="3">17 kDa surface antigen</fullName>
    </recommendedName>
</protein>
<evidence type="ECO:0000256" key="2">
    <source>
        <dbReference type="ARBA" id="ARBA00008681"/>
    </source>
</evidence>
<feature type="signal peptide" evidence="9">
    <location>
        <begin position="1"/>
        <end position="22"/>
    </location>
</feature>
<keyword evidence="5" id="KW-0472">Membrane</keyword>
<comment type="similarity">
    <text evidence="2">Belongs to the rickettsiale 17 kDa surface antigen family.</text>
</comment>
<comment type="caution">
    <text evidence="12">The sequence shown here is derived from an EMBL/GenBank/DDBJ whole genome shotgun (WGS) entry which is preliminary data.</text>
</comment>
<dbReference type="Pfam" id="PF16998">
    <property type="entry name" value="17kDa_Anti_2"/>
    <property type="match status" value="1"/>
</dbReference>
<gene>
    <name evidence="12" type="ORF">CKO28_21835</name>
</gene>
<keyword evidence="13" id="KW-1185">Reference proteome</keyword>
<evidence type="ECO:0000256" key="4">
    <source>
        <dbReference type="ARBA" id="ARBA00022729"/>
    </source>
</evidence>
<evidence type="ECO:0000313" key="12">
    <source>
        <dbReference type="EMBL" id="MBK1670666.1"/>
    </source>
</evidence>
<dbReference type="InterPro" id="IPR051407">
    <property type="entry name" value="Bact_OM_lipoprot/Surf_antigen"/>
</dbReference>
<keyword evidence="4 9" id="KW-0732">Signal</keyword>
<dbReference type="Proteomes" id="UP001296873">
    <property type="component" value="Unassembled WGS sequence"/>
</dbReference>
<feature type="domain" description="Surface antigen" evidence="11">
    <location>
        <begin position="97"/>
        <end position="159"/>
    </location>
</feature>
<evidence type="ECO:0000256" key="6">
    <source>
        <dbReference type="ARBA" id="ARBA00023139"/>
    </source>
</evidence>
<evidence type="ECO:0000256" key="9">
    <source>
        <dbReference type="SAM" id="SignalP"/>
    </source>
</evidence>
<dbReference type="EMBL" id="NRRL01000107">
    <property type="protein sequence ID" value="MBK1670666.1"/>
    <property type="molecule type" value="Genomic_DNA"/>
</dbReference>
<evidence type="ECO:0000256" key="7">
    <source>
        <dbReference type="ARBA" id="ARBA00023288"/>
    </source>
</evidence>
<dbReference type="RefSeq" id="WP_200343110.1">
    <property type="nucleotide sequence ID" value="NZ_NRRL01000107.1"/>
</dbReference>
<dbReference type="InterPro" id="IPR008816">
    <property type="entry name" value="Gly_zipper_2TM_dom"/>
</dbReference>
<dbReference type="PIRSF" id="PIRSF002721">
    <property type="entry name" value="Surface_antigen_Rickettsia"/>
    <property type="match status" value="1"/>
</dbReference>
<dbReference type="PANTHER" id="PTHR35603">
    <property type="match status" value="1"/>
</dbReference>
<sequence length="161" mass="16341">MRHISHVIVALAAIGLSLAGCARGGPSGAEVAGGAGGAVLGGVVGSQIGGGTGKLIATGAGAVIGALVGSEIGRRLSEGDEERLTRTTQETLENNPTGESSTWENPDTGHRGTVTPTETYKTDSGRYCREFQQTIIVGGEAKDAYGTACRQPDGSWKIVES</sequence>
<keyword evidence="6" id="KW-0564">Palmitate</keyword>
<keyword evidence="7" id="KW-0449">Lipoprotein</keyword>